<keyword evidence="2" id="KW-1185">Reference proteome</keyword>
<sequence>MFTLKFNSTRYMKFTYGIRLAILFFFINTAAFAQVGMISNTPDRSAALDLKATNKQGVLIPQVNLNSTTHKSVIAGGAPVKSLLVYNTNSGITGKGAAGEGFYYWDATMWQKLVTPADTTVWSLYGNSNTDPSVNFIGTTNSNDWIVKTNNIERMRVNANGNIGMGDSDNDITNTLDVKAPALPVRFETLSITNASNAIPLVVNASGVVKKAAVGLPHVAYLQSSTIQNLSFDAFSMYSGWYSPAVLSFVTGDILLNNIGTWNVADNSLTVTNAGEYDVTGAFNFYTGSTGGPMAINVVIQAYNTSTSTWDDVVGSRAMYNTNGHTQTCSVSGVGVLLNGNTKIRFVAYRGAKFYAVNNDVKANVDPANGITYSKYLKVARIR</sequence>
<dbReference type="HOGENOM" id="CLU_767037_0_0_10"/>
<proteinExistence type="predicted"/>
<protein>
    <submittedName>
        <fullName evidence="1">Uncharacterized protein</fullName>
    </submittedName>
</protein>
<dbReference type="eggNOG" id="COG0018">
    <property type="taxonomic scope" value="Bacteria"/>
</dbReference>
<organism evidence="1 2">
    <name type="scientific">Solitalea canadensis (strain ATCC 29591 / DSM 3403 / JCM 21819 / LMG 8368 / NBRC 15130 / NCIMB 12057 / USAM 9D)</name>
    <name type="common">Flexibacter canadensis</name>
    <dbReference type="NCBI Taxonomy" id="929556"/>
    <lineage>
        <taxon>Bacteria</taxon>
        <taxon>Pseudomonadati</taxon>
        <taxon>Bacteroidota</taxon>
        <taxon>Sphingobacteriia</taxon>
        <taxon>Sphingobacteriales</taxon>
        <taxon>Sphingobacteriaceae</taxon>
        <taxon>Solitalea</taxon>
    </lineage>
</organism>
<dbReference type="EMBL" id="CP003349">
    <property type="protein sequence ID" value="AFD06208.1"/>
    <property type="molecule type" value="Genomic_DNA"/>
</dbReference>
<dbReference type="STRING" id="929556.Solca_1102"/>
<dbReference type="KEGG" id="scn:Solca_1102"/>
<evidence type="ECO:0000313" key="1">
    <source>
        <dbReference type="EMBL" id="AFD06208.1"/>
    </source>
</evidence>
<accession>H8KQ40</accession>
<evidence type="ECO:0000313" key="2">
    <source>
        <dbReference type="Proteomes" id="UP000007590"/>
    </source>
</evidence>
<dbReference type="AlphaFoldDB" id="H8KQ40"/>
<dbReference type="Proteomes" id="UP000007590">
    <property type="component" value="Chromosome"/>
</dbReference>
<name>H8KQ40_SOLCM</name>
<reference evidence="1" key="1">
    <citation type="submission" date="2012-02" db="EMBL/GenBank/DDBJ databases">
        <title>The complete genome of Solitalea canadensis DSM 3403.</title>
        <authorList>
            <consortium name="US DOE Joint Genome Institute (JGI-PGF)"/>
            <person name="Lucas S."/>
            <person name="Copeland A."/>
            <person name="Lapidus A."/>
            <person name="Glavina del Rio T."/>
            <person name="Dalin E."/>
            <person name="Tice H."/>
            <person name="Bruce D."/>
            <person name="Goodwin L."/>
            <person name="Pitluck S."/>
            <person name="Peters L."/>
            <person name="Ovchinnikova G."/>
            <person name="Lu M."/>
            <person name="Kyrpides N."/>
            <person name="Mavromatis K."/>
            <person name="Ivanova N."/>
            <person name="Brettin T."/>
            <person name="Detter J.C."/>
            <person name="Han C."/>
            <person name="Larimer F."/>
            <person name="Land M."/>
            <person name="Hauser L."/>
            <person name="Markowitz V."/>
            <person name="Cheng J.-F."/>
            <person name="Hugenholtz P."/>
            <person name="Woyke T."/>
            <person name="Wu D."/>
            <person name="Spring S."/>
            <person name="Schroeder M."/>
            <person name="Kopitz M."/>
            <person name="Brambilla E."/>
            <person name="Klenk H.-P."/>
            <person name="Eisen J.A."/>
        </authorList>
    </citation>
    <scope>NUCLEOTIDE SEQUENCE</scope>
    <source>
        <strain evidence="1">DSM 3403</strain>
    </source>
</reference>
<gene>
    <name evidence="1" type="ordered locus">Solca_1102</name>
</gene>